<dbReference type="EMBL" id="AP021694">
    <property type="protein sequence ID" value="BBN70028.1"/>
    <property type="molecule type" value="Genomic_DNA"/>
</dbReference>
<name>A0A5H2XQ18_PRUDU</name>
<proteinExistence type="predicted"/>
<protein>
    <submittedName>
        <fullName evidence="1">Uncharacterized protein</fullName>
    </submittedName>
</protein>
<evidence type="ECO:0000313" key="1">
    <source>
        <dbReference type="EMBL" id="BBN70028.1"/>
    </source>
</evidence>
<reference evidence="1" key="1">
    <citation type="journal article" date="2019" name="Science">
        <title>Mutation of a bHLH transcription factor allowed almond domestication.</title>
        <authorList>
            <person name="Sanchez-Perez R."/>
            <person name="Pavan S."/>
            <person name="Mazzeo R."/>
            <person name="Moldovan C."/>
            <person name="Aiese Cigliano R."/>
            <person name="Del Cueto J."/>
            <person name="Ricciardi F."/>
            <person name="Lotti C."/>
            <person name="Ricciardi L."/>
            <person name="Dicenta F."/>
            <person name="Lopez-Marques R.L."/>
            <person name="Lindberg Moller B."/>
        </authorList>
    </citation>
    <scope>NUCLEOTIDE SEQUENCE</scope>
</reference>
<accession>A0A5H2XQ18</accession>
<organism evidence="1">
    <name type="scientific">Prunus dulcis</name>
    <name type="common">Almond</name>
    <name type="synonym">Amygdalus dulcis</name>
    <dbReference type="NCBI Taxonomy" id="3755"/>
    <lineage>
        <taxon>Eukaryota</taxon>
        <taxon>Viridiplantae</taxon>
        <taxon>Streptophyta</taxon>
        <taxon>Embryophyta</taxon>
        <taxon>Tracheophyta</taxon>
        <taxon>Spermatophyta</taxon>
        <taxon>Magnoliopsida</taxon>
        <taxon>eudicotyledons</taxon>
        <taxon>Gunneridae</taxon>
        <taxon>Pentapetalae</taxon>
        <taxon>rosids</taxon>
        <taxon>fabids</taxon>
        <taxon>Rosales</taxon>
        <taxon>Rosaceae</taxon>
        <taxon>Amygdaloideae</taxon>
        <taxon>Amygdaleae</taxon>
        <taxon>Prunus</taxon>
    </lineage>
</organism>
<feature type="non-terminal residue" evidence="1">
    <location>
        <position position="1"/>
    </location>
</feature>
<feature type="non-terminal residue" evidence="1">
    <location>
        <position position="219"/>
    </location>
</feature>
<gene>
    <name evidence="1" type="ORF">Prudu_1357S000900</name>
</gene>
<dbReference type="AlphaFoldDB" id="A0A5H2XQ18"/>
<sequence>LHFVQGHSQLLVDALLHLHDRSPQKSAKSIHFQSFVQYLIDYAPSLSKPVQAKPVYQTSPYRVAKVGTFAWTSRNESKLIHDIVENISLRACLRSSKWVRKISPRYIEHARLCDSFSGTPSLRLLLYDSVSATQPLLRILTQARMESEGNSQNFEQGKKGTRRSWSKFEEDSFLTVLDDFVAAGQCCETGSFKSGTMVQMEKALNIKCPDSGLKACPSY</sequence>